<gene>
    <name evidence="1" type="ORF">DPEC_G00114910</name>
</gene>
<proteinExistence type="predicted"/>
<name>A0ACC2GUH5_DALPE</name>
<dbReference type="EMBL" id="CM055736">
    <property type="protein sequence ID" value="KAJ8007185.1"/>
    <property type="molecule type" value="Genomic_DNA"/>
</dbReference>
<accession>A0ACC2GUH5</accession>
<evidence type="ECO:0000313" key="1">
    <source>
        <dbReference type="EMBL" id="KAJ8007185.1"/>
    </source>
</evidence>
<comment type="caution">
    <text evidence="1">The sequence shown here is derived from an EMBL/GenBank/DDBJ whole genome shotgun (WGS) entry which is preliminary data.</text>
</comment>
<organism evidence="1 2">
    <name type="scientific">Dallia pectoralis</name>
    <name type="common">Alaska blackfish</name>
    <dbReference type="NCBI Taxonomy" id="75939"/>
    <lineage>
        <taxon>Eukaryota</taxon>
        <taxon>Metazoa</taxon>
        <taxon>Chordata</taxon>
        <taxon>Craniata</taxon>
        <taxon>Vertebrata</taxon>
        <taxon>Euteleostomi</taxon>
        <taxon>Actinopterygii</taxon>
        <taxon>Neopterygii</taxon>
        <taxon>Teleostei</taxon>
        <taxon>Protacanthopterygii</taxon>
        <taxon>Esociformes</taxon>
        <taxon>Umbridae</taxon>
        <taxon>Dallia</taxon>
    </lineage>
</organism>
<protein>
    <submittedName>
        <fullName evidence="1">Uncharacterized protein</fullName>
    </submittedName>
</protein>
<reference evidence="1" key="1">
    <citation type="submission" date="2021-05" db="EMBL/GenBank/DDBJ databases">
        <authorList>
            <person name="Pan Q."/>
            <person name="Jouanno E."/>
            <person name="Zahm M."/>
            <person name="Klopp C."/>
            <person name="Cabau C."/>
            <person name="Louis A."/>
            <person name="Berthelot C."/>
            <person name="Parey E."/>
            <person name="Roest Crollius H."/>
            <person name="Montfort J."/>
            <person name="Robinson-Rechavi M."/>
            <person name="Bouchez O."/>
            <person name="Lampietro C."/>
            <person name="Lopez Roques C."/>
            <person name="Donnadieu C."/>
            <person name="Postlethwait J."/>
            <person name="Bobe J."/>
            <person name="Dillon D."/>
            <person name="Chandos A."/>
            <person name="von Hippel F."/>
            <person name="Guiguen Y."/>
        </authorList>
    </citation>
    <scope>NUCLEOTIDE SEQUENCE</scope>
    <source>
        <strain evidence="1">YG-Jan2019</strain>
    </source>
</reference>
<evidence type="ECO:0000313" key="2">
    <source>
        <dbReference type="Proteomes" id="UP001157502"/>
    </source>
</evidence>
<dbReference type="Proteomes" id="UP001157502">
    <property type="component" value="Chromosome 9"/>
</dbReference>
<sequence length="369" mass="42035">MASCGRNDFSNPESSSTEEQSDSDGDSLEGRMPYYLGQIQKDLGEPCRYYNDGHCRDGKSCRYLHICKYAFKGRCRYGAKCRLKHPNTSPDSDESSCSRRSSRRGPRGDRKISLSKGILIDFSGPYKWQLNNGEDWLDIANDHILEAQFSQPNTKGIKLYNTPHGELYVDYKSMSVRGKSNLRVRRLDGQQTEWVWYYLADSGWTKYGEKDSKGNPGPVQSSEIESKFLSNPNGSLTFNISSNTFEIKFRKMIQVSSNRTRRVVRRPTYQPPQSETLTGQVTSAFQSMSMSPACQSGSPEWKYAGDSRGWYSYTRGSCSVSSSEIENRYQRNPTGKMHFTVRGQTMQLDFSAMTQTNLKTGTRRKVRRS</sequence>
<keyword evidence="2" id="KW-1185">Reference proteome</keyword>